<proteinExistence type="predicted"/>
<feature type="transmembrane region" description="Helical" evidence="1">
    <location>
        <begin position="80"/>
        <end position="98"/>
    </location>
</feature>
<keyword evidence="1" id="KW-0472">Membrane</keyword>
<accession>A0ABX5J9V4</accession>
<comment type="caution">
    <text evidence="2">The sequence shown here is derived from an EMBL/GenBank/DDBJ whole genome shotgun (WGS) entry which is preliminary data.</text>
</comment>
<organism evidence="2 3">
    <name type="scientific">Cereibacter johrii</name>
    <dbReference type="NCBI Taxonomy" id="445629"/>
    <lineage>
        <taxon>Bacteria</taxon>
        <taxon>Pseudomonadati</taxon>
        <taxon>Pseudomonadota</taxon>
        <taxon>Alphaproteobacteria</taxon>
        <taxon>Rhodobacterales</taxon>
        <taxon>Paracoccaceae</taxon>
        <taxon>Cereibacter</taxon>
    </lineage>
</organism>
<evidence type="ECO:0000313" key="2">
    <source>
        <dbReference type="EMBL" id="PTM76856.1"/>
    </source>
</evidence>
<feature type="transmembrane region" description="Helical" evidence="1">
    <location>
        <begin position="55"/>
        <end position="74"/>
    </location>
</feature>
<protein>
    <recommendedName>
        <fullName evidence="4">Phage tail tape measure protein</fullName>
    </recommendedName>
</protein>
<evidence type="ECO:0008006" key="4">
    <source>
        <dbReference type="Google" id="ProtNLM"/>
    </source>
</evidence>
<gene>
    <name evidence="2" type="ORF">C8J29_107135</name>
</gene>
<sequence>MLGRIERLNVSADVKALLRDLARITLRVGEAVVSIGRKIIDFAFELVKSYPSTTFGLATGLIVGTLVAGIPLLGPLLGPILTPLLSAFGLTLGALEDLKDGGVRRRIDALERSVATVLANA</sequence>
<evidence type="ECO:0000313" key="3">
    <source>
        <dbReference type="Proteomes" id="UP000240800"/>
    </source>
</evidence>
<name>A0ABX5J9V4_9RHOB</name>
<dbReference type="EMBL" id="PZZW01000007">
    <property type="protein sequence ID" value="PTM76856.1"/>
    <property type="molecule type" value="Genomic_DNA"/>
</dbReference>
<keyword evidence="1" id="KW-0812">Transmembrane</keyword>
<reference evidence="2 3" key="1">
    <citation type="submission" date="2018-04" db="EMBL/GenBank/DDBJ databases">
        <title>Genomic Encyclopedia of Type Strains, Phase III (KMG-III): the genomes of soil and plant-associated and newly described type strains.</title>
        <authorList>
            <person name="Whitman W."/>
        </authorList>
    </citation>
    <scope>NUCLEOTIDE SEQUENCE [LARGE SCALE GENOMIC DNA]</scope>
    <source>
        <strain evidence="2 3">JA192</strain>
    </source>
</reference>
<keyword evidence="1" id="KW-1133">Transmembrane helix</keyword>
<evidence type="ECO:0000256" key="1">
    <source>
        <dbReference type="SAM" id="Phobius"/>
    </source>
</evidence>
<dbReference type="Proteomes" id="UP000240800">
    <property type="component" value="Unassembled WGS sequence"/>
</dbReference>
<keyword evidence="3" id="KW-1185">Reference proteome</keyword>